<dbReference type="AlphaFoldDB" id="A0A8J4DTT9"/>
<sequence length="456" mass="51429">MPFFPRAEHLAAHLRARRVGMPAWRIGAATARRLDGDWQGACAAAGIAVEPSLWRRIERLGLVDTIGAQLPHLAPDLLRWHLPRVPDGLDPRQDEEELVLADRRAPSGIERHRLCLVFRWQGREEPRLVLRTRLAAQDWRYEHRVDRAFWDVREPGALRERCGDSTRTAFYERDGSPAPVPDAPPAGGAAVRTLEWATTRWDAGDIDGALAAYGLSAEEPQEYLWRGIPLALDRVAARAHEWWRSTRQSHLTLSRRFGWAQLEFVRRPHGPVLVSYNEDRFGEGTAMYQEQWQRLPDWDLLRHGMIRPEELHPLVHRSLFPDAAQVPPFTWSPDLTAPVLVPCGGGQHEVRMVDGRLRFPHDDAELVREEALSAMGAPVRGCAAARLAWYGGGKLPPGLDEWRRQLFGTVFADNVPGLRALLEAGFDPGLRGTDRLTVHHHLTGEQVGQLRDAGLL</sequence>
<dbReference type="RefSeq" id="WP_203903120.1">
    <property type="nucleotide sequence ID" value="NZ_BOPF01000029.1"/>
</dbReference>
<gene>
    <name evidence="1" type="ORF">Val02_65320</name>
</gene>
<comment type="caution">
    <text evidence="1">The sequence shown here is derived from an EMBL/GenBank/DDBJ whole genome shotgun (WGS) entry which is preliminary data.</text>
</comment>
<name>A0A8J4DTT9_9ACTN</name>
<organism evidence="1 2">
    <name type="scientific">Virgisporangium aliadipatigenens</name>
    <dbReference type="NCBI Taxonomy" id="741659"/>
    <lineage>
        <taxon>Bacteria</taxon>
        <taxon>Bacillati</taxon>
        <taxon>Actinomycetota</taxon>
        <taxon>Actinomycetes</taxon>
        <taxon>Micromonosporales</taxon>
        <taxon>Micromonosporaceae</taxon>
        <taxon>Virgisporangium</taxon>
    </lineage>
</organism>
<dbReference type="Proteomes" id="UP000619260">
    <property type="component" value="Unassembled WGS sequence"/>
</dbReference>
<keyword evidence="2" id="KW-1185">Reference proteome</keyword>
<proteinExistence type="predicted"/>
<evidence type="ECO:0000313" key="2">
    <source>
        <dbReference type="Proteomes" id="UP000619260"/>
    </source>
</evidence>
<protein>
    <submittedName>
        <fullName evidence="1">Uncharacterized protein</fullName>
    </submittedName>
</protein>
<dbReference type="EMBL" id="BOPF01000029">
    <property type="protein sequence ID" value="GIJ49646.1"/>
    <property type="molecule type" value="Genomic_DNA"/>
</dbReference>
<accession>A0A8J4DTT9</accession>
<evidence type="ECO:0000313" key="1">
    <source>
        <dbReference type="EMBL" id="GIJ49646.1"/>
    </source>
</evidence>
<reference evidence="1" key="1">
    <citation type="submission" date="2021-01" db="EMBL/GenBank/DDBJ databases">
        <title>Whole genome shotgun sequence of Virgisporangium aliadipatigenens NBRC 105644.</title>
        <authorList>
            <person name="Komaki H."/>
            <person name="Tamura T."/>
        </authorList>
    </citation>
    <scope>NUCLEOTIDE SEQUENCE</scope>
    <source>
        <strain evidence="1">NBRC 105644</strain>
    </source>
</reference>